<dbReference type="GO" id="GO:0008200">
    <property type="term" value="F:ion channel inhibitor activity"/>
    <property type="evidence" value="ECO:0007669"/>
    <property type="project" value="InterPro"/>
</dbReference>
<evidence type="ECO:0000256" key="3">
    <source>
        <dbReference type="ARBA" id="ARBA00022656"/>
    </source>
</evidence>
<dbReference type="SUPFAM" id="SSF57059">
    <property type="entry name" value="omega toxin-like"/>
    <property type="match status" value="1"/>
</dbReference>
<keyword evidence="3" id="KW-0800">Toxin</keyword>
<name>M5AWT1_GRARO</name>
<evidence type="ECO:0000256" key="1">
    <source>
        <dbReference type="ARBA" id="ARBA00004613"/>
    </source>
</evidence>
<sequence>MVKVVSTKNQIFLVVLGLAALSVLCYGSEADELALDEEIFQQLAELVESPKPQERECKWFWGSCTKDSDCCKHLGCKPKWPHICVWDGTFC</sequence>
<dbReference type="EMBL" id="AB201007">
    <property type="protein sequence ID" value="BAN13503.1"/>
    <property type="molecule type" value="mRNA"/>
</dbReference>
<comment type="subcellular location">
    <subcellularLocation>
        <location evidence="1">Secreted</location>
    </subcellularLocation>
</comment>
<dbReference type="GO" id="GO:0090729">
    <property type="term" value="F:toxin activity"/>
    <property type="evidence" value="ECO:0007669"/>
    <property type="project" value="UniProtKB-KW"/>
</dbReference>
<feature type="signal peptide" evidence="5">
    <location>
        <begin position="1"/>
        <end position="30"/>
    </location>
</feature>
<evidence type="ECO:0000313" key="6">
    <source>
        <dbReference type="EMBL" id="BAN13503.1"/>
    </source>
</evidence>
<accession>M5AWT1</accession>
<dbReference type="ArachnoServer" id="AS002062">
    <property type="toxin name" value="U3-theraphotoxin-Gr1e"/>
</dbReference>
<keyword evidence="2" id="KW-0964">Secreted</keyword>
<reference evidence="6" key="1">
    <citation type="submission" date="2005-01" db="EMBL/GenBank/DDBJ databases">
        <title>Grammostola spatulata venom gland cDNA.</title>
        <authorList>
            <person name="Kimura T."/>
            <person name="Kubo T."/>
        </authorList>
    </citation>
    <scope>NUCLEOTIDE SEQUENCE</scope>
    <source>
        <tissue evidence="6">Venom gland</tissue>
    </source>
</reference>
<keyword evidence="4" id="KW-1015">Disulfide bond</keyword>
<keyword evidence="5" id="KW-0732">Signal</keyword>
<evidence type="ECO:0000256" key="4">
    <source>
        <dbReference type="ARBA" id="ARBA00023157"/>
    </source>
</evidence>
<feature type="chain" id="PRO_5004063003" evidence="5">
    <location>
        <begin position="31"/>
        <end position="91"/>
    </location>
</feature>
<dbReference type="GO" id="GO:0005576">
    <property type="term" value="C:extracellular region"/>
    <property type="evidence" value="ECO:0007669"/>
    <property type="project" value="UniProtKB-SubCell"/>
</dbReference>
<dbReference type="AlphaFoldDB" id="M5AWT1"/>
<proteinExistence type="evidence at transcript level"/>
<organism evidence="6">
    <name type="scientific">Grammostola rosea</name>
    <name type="common">Chilean rose tarantula</name>
    <name type="synonym">Grammostola spatulata</name>
    <dbReference type="NCBI Taxonomy" id="432528"/>
    <lineage>
        <taxon>Eukaryota</taxon>
        <taxon>Metazoa</taxon>
        <taxon>Ecdysozoa</taxon>
        <taxon>Arthropoda</taxon>
        <taxon>Chelicerata</taxon>
        <taxon>Arachnida</taxon>
        <taxon>Araneae</taxon>
        <taxon>Mygalomorphae</taxon>
        <taxon>Avicularoidea</taxon>
        <taxon>Theraphosidae</taxon>
        <taxon>Grammostola</taxon>
    </lineage>
</organism>
<evidence type="ECO:0000256" key="2">
    <source>
        <dbReference type="ARBA" id="ARBA00022525"/>
    </source>
</evidence>
<protein>
    <submittedName>
        <fullName evidence="6">GTx1-8-2</fullName>
    </submittedName>
</protein>
<evidence type="ECO:0000256" key="5">
    <source>
        <dbReference type="SAM" id="SignalP"/>
    </source>
</evidence>
<dbReference type="Pfam" id="PF07740">
    <property type="entry name" value="Toxin_12"/>
    <property type="match status" value="1"/>
</dbReference>
<dbReference type="InterPro" id="IPR011696">
    <property type="entry name" value="Huwentoxin-1"/>
</dbReference>